<dbReference type="PANTHER" id="PTHR43132:SF2">
    <property type="entry name" value="ARSENICAL RESISTANCE OPERON REPRESSOR ARSR-RELATED"/>
    <property type="match status" value="1"/>
</dbReference>
<dbReference type="OrthoDB" id="9796124at2"/>
<dbReference type="CDD" id="cd00090">
    <property type="entry name" value="HTH_ARSR"/>
    <property type="match status" value="1"/>
</dbReference>
<evidence type="ECO:0000256" key="3">
    <source>
        <dbReference type="ARBA" id="ARBA00023163"/>
    </source>
</evidence>
<dbReference type="KEGG" id="psu:Psesu_2971"/>
<evidence type="ECO:0000259" key="4">
    <source>
        <dbReference type="PROSITE" id="PS50987"/>
    </source>
</evidence>
<dbReference type="Gene3D" id="1.10.10.10">
    <property type="entry name" value="Winged helix-like DNA-binding domain superfamily/Winged helix DNA-binding domain"/>
    <property type="match status" value="1"/>
</dbReference>
<organism evidence="5 6">
    <name type="scientific">Pseudoxanthomonas suwonensis (strain 11-1)</name>
    <dbReference type="NCBI Taxonomy" id="743721"/>
    <lineage>
        <taxon>Bacteria</taxon>
        <taxon>Pseudomonadati</taxon>
        <taxon>Pseudomonadota</taxon>
        <taxon>Gammaproteobacteria</taxon>
        <taxon>Lysobacterales</taxon>
        <taxon>Lysobacteraceae</taxon>
        <taxon>Pseudoxanthomonas</taxon>
    </lineage>
</organism>
<dbReference type="SMART" id="SM00418">
    <property type="entry name" value="HTH_ARSR"/>
    <property type="match status" value="1"/>
</dbReference>
<dbReference type="EMBL" id="CP002446">
    <property type="protein sequence ID" value="ADV28795.1"/>
    <property type="molecule type" value="Genomic_DNA"/>
</dbReference>
<keyword evidence="2" id="KW-0238">DNA-binding</keyword>
<protein>
    <submittedName>
        <fullName evidence="5">Transcriptional regulator, ArsR family</fullName>
    </submittedName>
</protein>
<dbReference type="AlphaFoldDB" id="E6WX96"/>
<dbReference type="PROSITE" id="PS50987">
    <property type="entry name" value="HTH_ARSR_2"/>
    <property type="match status" value="1"/>
</dbReference>
<dbReference type="GO" id="GO:0003700">
    <property type="term" value="F:DNA-binding transcription factor activity"/>
    <property type="evidence" value="ECO:0007669"/>
    <property type="project" value="InterPro"/>
</dbReference>
<evidence type="ECO:0000313" key="6">
    <source>
        <dbReference type="Proteomes" id="UP000008632"/>
    </source>
</evidence>
<keyword evidence="6" id="KW-1185">Reference proteome</keyword>
<evidence type="ECO:0000256" key="1">
    <source>
        <dbReference type="ARBA" id="ARBA00023015"/>
    </source>
</evidence>
<evidence type="ECO:0000256" key="2">
    <source>
        <dbReference type="ARBA" id="ARBA00023125"/>
    </source>
</evidence>
<keyword evidence="1" id="KW-0805">Transcription regulation</keyword>
<evidence type="ECO:0000313" key="5">
    <source>
        <dbReference type="EMBL" id="ADV28795.1"/>
    </source>
</evidence>
<keyword evidence="3" id="KW-0804">Transcription</keyword>
<reference evidence="5 6" key="1">
    <citation type="submission" date="2011-01" db="EMBL/GenBank/DDBJ databases">
        <title>Complete sequence of Pseudoxanthomonas suwonensis 11-1.</title>
        <authorList>
            <consortium name="US DOE Joint Genome Institute"/>
            <person name="Lucas S."/>
            <person name="Copeland A."/>
            <person name="Lapidus A."/>
            <person name="Cheng J.-F."/>
            <person name="Goodwin L."/>
            <person name="Pitluck S."/>
            <person name="Teshima H."/>
            <person name="Detter J.C."/>
            <person name="Han C."/>
            <person name="Tapia R."/>
            <person name="Land M."/>
            <person name="Hauser L."/>
            <person name="Kyrpides N."/>
            <person name="Ivanova N."/>
            <person name="Ovchinnikova G."/>
            <person name="Siebers A.K."/>
            <person name="Allgaier M."/>
            <person name="Thelen M.P."/>
            <person name="Hugenholtz P."/>
            <person name="Gladden J."/>
            <person name="Woyke T."/>
        </authorList>
    </citation>
    <scope>NUCLEOTIDE SEQUENCE [LARGE SCALE GENOMIC DNA]</scope>
    <source>
        <strain evidence="6">11-1</strain>
    </source>
</reference>
<dbReference type="InterPro" id="IPR001845">
    <property type="entry name" value="HTH_ArsR_DNA-bd_dom"/>
</dbReference>
<gene>
    <name evidence="5" type="ordered locus">Psesu_2971</name>
</gene>
<accession>E6WX96</accession>
<feature type="domain" description="HTH arsR-type" evidence="4">
    <location>
        <begin position="12"/>
        <end position="105"/>
    </location>
</feature>
<dbReference type="SUPFAM" id="SSF46785">
    <property type="entry name" value="Winged helix' DNA-binding domain"/>
    <property type="match status" value="1"/>
</dbReference>
<dbReference type="Proteomes" id="UP000008632">
    <property type="component" value="Chromosome"/>
</dbReference>
<proteinExistence type="predicted"/>
<dbReference type="NCBIfam" id="NF033788">
    <property type="entry name" value="HTH_metalloreg"/>
    <property type="match status" value="1"/>
</dbReference>
<dbReference type="InterPro" id="IPR036388">
    <property type="entry name" value="WH-like_DNA-bd_sf"/>
</dbReference>
<dbReference type="PRINTS" id="PR00778">
    <property type="entry name" value="HTHARSR"/>
</dbReference>
<dbReference type="eggNOG" id="COG0640">
    <property type="taxonomic scope" value="Bacteria"/>
</dbReference>
<dbReference type="PANTHER" id="PTHR43132">
    <property type="entry name" value="ARSENICAL RESISTANCE OPERON REPRESSOR ARSR-RELATED"/>
    <property type="match status" value="1"/>
</dbReference>
<dbReference type="Pfam" id="PF01022">
    <property type="entry name" value="HTH_5"/>
    <property type="match status" value="1"/>
</dbReference>
<dbReference type="InterPro" id="IPR051011">
    <property type="entry name" value="Metal_resp_trans_reg"/>
</dbReference>
<name>E6WX96_PSEUU</name>
<dbReference type="STRING" id="743721.Psesu_2971"/>
<dbReference type="RefSeq" id="WP_013536620.1">
    <property type="nucleotide sequence ID" value="NC_014924.1"/>
</dbReference>
<sequence>MSPAITRKDLAFMQQGAAEAAAMLRTLGHEQRLLVLCLLVGHGELGVSQLLEQVDLSQSALSQHLARMRADGLVDCRREGQAVYYRIADPRVATLVGALKSVFCP</sequence>
<dbReference type="GO" id="GO:0003677">
    <property type="term" value="F:DNA binding"/>
    <property type="evidence" value="ECO:0007669"/>
    <property type="project" value="UniProtKB-KW"/>
</dbReference>
<dbReference type="InterPro" id="IPR011991">
    <property type="entry name" value="ArsR-like_HTH"/>
</dbReference>
<dbReference type="HOGENOM" id="CLU_097806_6_4_6"/>
<dbReference type="InterPro" id="IPR036390">
    <property type="entry name" value="WH_DNA-bd_sf"/>
</dbReference>